<evidence type="ECO:0000256" key="1">
    <source>
        <dbReference type="ARBA" id="ARBA00004123"/>
    </source>
</evidence>
<gene>
    <name evidence="9" type="ORF">R5R35_004102</name>
</gene>
<evidence type="ECO:0000313" key="9">
    <source>
        <dbReference type="EMBL" id="KAK7864191.1"/>
    </source>
</evidence>
<comment type="caution">
    <text evidence="9">The sequence shown here is derived from an EMBL/GenBank/DDBJ whole genome shotgun (WGS) entry which is preliminary data.</text>
</comment>
<dbReference type="Proteomes" id="UP001378592">
    <property type="component" value="Unassembled WGS sequence"/>
</dbReference>
<keyword evidence="8" id="KW-0539">Nucleus</keyword>
<comment type="pathway">
    <text evidence="3">tRNA modification; 5-methoxycarbonylmethyl-2-thiouridine-tRNA biosynthesis.</text>
</comment>
<keyword evidence="10" id="KW-1185">Reference proteome</keyword>
<evidence type="ECO:0000256" key="3">
    <source>
        <dbReference type="ARBA" id="ARBA00005043"/>
    </source>
</evidence>
<evidence type="ECO:0000256" key="5">
    <source>
        <dbReference type="ARBA" id="ARBA00020265"/>
    </source>
</evidence>
<evidence type="ECO:0000256" key="6">
    <source>
        <dbReference type="ARBA" id="ARBA00022490"/>
    </source>
</evidence>
<keyword evidence="7" id="KW-0819">tRNA processing</keyword>
<sequence length="363" mass="41164">MSSSGSSFRKRVGTRVPFILGTKPSIQNAQLLTSTGVPSLDTFIGGGIPIGTLFLIEEDVYGNFAKLLFKYYLAEGVISQHDLHVVSQDVDPVQMIEDLPKPIEKANLKEGSHFGPKDQMNIAWRYQNLPSVQTEPDTDFGHHYDITQKMDPAQMQKVNITYWNADEIDGTHLNGNNAYYEELLESIKQRIKNGQFYSEDSPKKRNVLRIGVQSLGSLLWGRDSTNLILFLYKLRSLLQSSYCICLLTIPTHLIKKISDVHRCQHLCDTAVKLESFAGSDRETNPIFKDYHGLFYINKLPAINSLCSHVPGSFDLAFKLRRKRFSIEMLHLPPELQETTQREQDDFGSVMLGCSNPRSKTLDF</sequence>
<dbReference type="GO" id="GO:0008023">
    <property type="term" value="C:transcription elongation factor complex"/>
    <property type="evidence" value="ECO:0007669"/>
    <property type="project" value="TreeGrafter"/>
</dbReference>
<dbReference type="FunFam" id="3.40.50.300:FF:003211">
    <property type="entry name" value="Elongator complex protein, putative"/>
    <property type="match status" value="1"/>
</dbReference>
<dbReference type="GO" id="GO:0002098">
    <property type="term" value="P:tRNA wobble uridine modification"/>
    <property type="evidence" value="ECO:0007669"/>
    <property type="project" value="InterPro"/>
</dbReference>
<comment type="subcellular location">
    <subcellularLocation>
        <location evidence="2">Cytoplasm</location>
    </subcellularLocation>
    <subcellularLocation>
        <location evidence="1">Nucleus</location>
    </subcellularLocation>
</comment>
<protein>
    <recommendedName>
        <fullName evidence="5">Elongator complex protein 4</fullName>
    </recommendedName>
</protein>
<dbReference type="InterPro" id="IPR027417">
    <property type="entry name" value="P-loop_NTPase"/>
</dbReference>
<accession>A0AAN9VJZ4</accession>
<dbReference type="Pfam" id="PF05625">
    <property type="entry name" value="PAXNEB"/>
    <property type="match status" value="1"/>
</dbReference>
<proteinExistence type="inferred from homology"/>
<dbReference type="CDD" id="cd19494">
    <property type="entry name" value="Elp4"/>
    <property type="match status" value="1"/>
</dbReference>
<keyword evidence="6" id="KW-0963">Cytoplasm</keyword>
<dbReference type="AlphaFoldDB" id="A0AAN9VJZ4"/>
<evidence type="ECO:0000313" key="10">
    <source>
        <dbReference type="Proteomes" id="UP001378592"/>
    </source>
</evidence>
<dbReference type="GO" id="GO:0033588">
    <property type="term" value="C:elongator holoenzyme complex"/>
    <property type="evidence" value="ECO:0007669"/>
    <property type="project" value="InterPro"/>
</dbReference>
<name>A0AAN9VJZ4_9ORTH</name>
<evidence type="ECO:0000256" key="8">
    <source>
        <dbReference type="ARBA" id="ARBA00023242"/>
    </source>
</evidence>
<dbReference type="EMBL" id="JAZDUA010000209">
    <property type="protein sequence ID" value="KAK7864191.1"/>
    <property type="molecule type" value="Genomic_DNA"/>
</dbReference>
<organism evidence="9 10">
    <name type="scientific">Gryllus longicercus</name>
    <dbReference type="NCBI Taxonomy" id="2509291"/>
    <lineage>
        <taxon>Eukaryota</taxon>
        <taxon>Metazoa</taxon>
        <taxon>Ecdysozoa</taxon>
        <taxon>Arthropoda</taxon>
        <taxon>Hexapoda</taxon>
        <taxon>Insecta</taxon>
        <taxon>Pterygota</taxon>
        <taxon>Neoptera</taxon>
        <taxon>Polyneoptera</taxon>
        <taxon>Orthoptera</taxon>
        <taxon>Ensifera</taxon>
        <taxon>Gryllidea</taxon>
        <taxon>Grylloidea</taxon>
        <taxon>Gryllidae</taxon>
        <taxon>Gryllinae</taxon>
        <taxon>Gryllus</taxon>
    </lineage>
</organism>
<dbReference type="PANTHER" id="PTHR12896:SF1">
    <property type="entry name" value="ELONGATOR COMPLEX PROTEIN 4"/>
    <property type="match status" value="1"/>
</dbReference>
<evidence type="ECO:0000256" key="4">
    <source>
        <dbReference type="ARBA" id="ARBA00007573"/>
    </source>
</evidence>
<reference evidence="9 10" key="1">
    <citation type="submission" date="2024-03" db="EMBL/GenBank/DDBJ databases">
        <title>The genome assembly and annotation of the cricket Gryllus longicercus Weissman &amp; Gray.</title>
        <authorList>
            <person name="Szrajer S."/>
            <person name="Gray D."/>
            <person name="Ylla G."/>
        </authorList>
    </citation>
    <scope>NUCLEOTIDE SEQUENCE [LARGE SCALE GENOMIC DNA]</scope>
    <source>
        <strain evidence="9">DAG 2021-001</strain>
        <tissue evidence="9">Whole body minus gut</tissue>
    </source>
</reference>
<evidence type="ECO:0000256" key="2">
    <source>
        <dbReference type="ARBA" id="ARBA00004496"/>
    </source>
</evidence>
<comment type="similarity">
    <text evidence="4">Belongs to the ELP4 family.</text>
</comment>
<evidence type="ECO:0000256" key="7">
    <source>
        <dbReference type="ARBA" id="ARBA00022694"/>
    </source>
</evidence>
<dbReference type="GO" id="GO:0005737">
    <property type="term" value="C:cytoplasm"/>
    <property type="evidence" value="ECO:0007669"/>
    <property type="project" value="UniProtKB-SubCell"/>
</dbReference>
<dbReference type="Gene3D" id="3.40.50.300">
    <property type="entry name" value="P-loop containing nucleotide triphosphate hydrolases"/>
    <property type="match status" value="1"/>
</dbReference>
<dbReference type="InterPro" id="IPR008728">
    <property type="entry name" value="Elongator_complex_protein_4"/>
</dbReference>
<dbReference type="PANTHER" id="PTHR12896">
    <property type="entry name" value="PAX6 NEIGHBOR PROTEIN PAXNEB"/>
    <property type="match status" value="1"/>
</dbReference>